<comment type="pathway">
    <text evidence="9">Protein modification; lipoprotein biosynthesis (signal peptide cleavage).</text>
</comment>
<dbReference type="GO" id="GO:0005886">
    <property type="term" value="C:plasma membrane"/>
    <property type="evidence" value="ECO:0007669"/>
    <property type="project" value="UniProtKB-SubCell"/>
</dbReference>
<dbReference type="GO" id="GO:0004190">
    <property type="term" value="F:aspartic-type endopeptidase activity"/>
    <property type="evidence" value="ECO:0007669"/>
    <property type="project" value="UniProtKB-UniRule"/>
</dbReference>
<proteinExistence type="inferred from homology"/>
<dbReference type="EC" id="3.4.23.36" evidence="9"/>
<feature type="transmembrane region" description="Helical" evidence="9">
    <location>
        <begin position="133"/>
        <end position="154"/>
    </location>
</feature>
<keyword evidence="4 9" id="KW-0812">Transmembrane</keyword>
<evidence type="ECO:0000256" key="8">
    <source>
        <dbReference type="ARBA" id="ARBA00023136"/>
    </source>
</evidence>
<keyword evidence="14" id="KW-1185">Reference proteome</keyword>
<evidence type="ECO:0000256" key="12">
    <source>
        <dbReference type="SAM" id="MobiDB-lite"/>
    </source>
</evidence>
<feature type="compositionally biased region" description="Low complexity" evidence="12">
    <location>
        <begin position="1"/>
        <end position="17"/>
    </location>
</feature>
<feature type="active site" evidence="9">
    <location>
        <position position="166"/>
    </location>
</feature>
<evidence type="ECO:0000256" key="7">
    <source>
        <dbReference type="ARBA" id="ARBA00022989"/>
    </source>
</evidence>
<dbReference type="PANTHER" id="PTHR33695:SF1">
    <property type="entry name" value="LIPOPROTEIN SIGNAL PEPTIDASE"/>
    <property type="match status" value="1"/>
</dbReference>
<dbReference type="Proteomes" id="UP000318336">
    <property type="component" value="Unassembled WGS sequence"/>
</dbReference>
<dbReference type="HAMAP" id="MF_00161">
    <property type="entry name" value="LspA"/>
    <property type="match status" value="1"/>
</dbReference>
<comment type="similarity">
    <text evidence="1 9 11">Belongs to the peptidase A8 family.</text>
</comment>
<dbReference type="Pfam" id="PF01252">
    <property type="entry name" value="Peptidase_A8"/>
    <property type="match status" value="1"/>
</dbReference>
<reference evidence="13 14" key="1">
    <citation type="submission" date="2019-06" db="EMBL/GenBank/DDBJ databases">
        <title>Sequencing the genomes of 1000 actinobacteria strains.</title>
        <authorList>
            <person name="Klenk H.-P."/>
        </authorList>
    </citation>
    <scope>NUCLEOTIDE SEQUENCE [LARGE SCALE GENOMIC DNA]</scope>
    <source>
        <strain evidence="13 14">DSM 24617</strain>
    </source>
</reference>
<evidence type="ECO:0000256" key="3">
    <source>
        <dbReference type="ARBA" id="ARBA00022670"/>
    </source>
</evidence>
<dbReference type="AlphaFoldDB" id="A0A542XAD3"/>
<evidence type="ECO:0000256" key="4">
    <source>
        <dbReference type="ARBA" id="ARBA00022692"/>
    </source>
</evidence>
<feature type="transmembrane region" description="Helical" evidence="9">
    <location>
        <begin position="174"/>
        <end position="195"/>
    </location>
</feature>
<comment type="subcellular location">
    <subcellularLocation>
        <location evidence="9">Cell membrane</location>
        <topology evidence="9">Multi-pass membrane protein</topology>
    </subcellularLocation>
</comment>
<dbReference type="GO" id="GO:0006508">
    <property type="term" value="P:proteolysis"/>
    <property type="evidence" value="ECO:0007669"/>
    <property type="project" value="UniProtKB-KW"/>
</dbReference>
<dbReference type="PRINTS" id="PR00781">
    <property type="entry name" value="LIPOSIGPTASE"/>
</dbReference>
<organism evidence="13 14">
    <name type="scientific">Barrientosiimonas humi</name>
    <dbReference type="NCBI Taxonomy" id="999931"/>
    <lineage>
        <taxon>Bacteria</taxon>
        <taxon>Bacillati</taxon>
        <taxon>Actinomycetota</taxon>
        <taxon>Actinomycetes</taxon>
        <taxon>Micrococcales</taxon>
        <taxon>Dermacoccaceae</taxon>
        <taxon>Barrientosiimonas</taxon>
    </lineage>
</organism>
<name>A0A542XAD3_9MICO</name>
<evidence type="ECO:0000313" key="14">
    <source>
        <dbReference type="Proteomes" id="UP000318336"/>
    </source>
</evidence>
<feature type="region of interest" description="Disordered" evidence="12">
    <location>
        <begin position="1"/>
        <end position="45"/>
    </location>
</feature>
<comment type="caution">
    <text evidence="13">The sequence shown here is derived from an EMBL/GenBank/DDBJ whole genome shotgun (WGS) entry which is preliminary data.</text>
</comment>
<gene>
    <name evidence="9" type="primary">lspA</name>
    <name evidence="13" type="ORF">FB554_0935</name>
</gene>
<dbReference type="PROSITE" id="PS00855">
    <property type="entry name" value="SPASE_II"/>
    <property type="match status" value="1"/>
</dbReference>
<dbReference type="PANTHER" id="PTHR33695">
    <property type="entry name" value="LIPOPROTEIN SIGNAL PEPTIDASE"/>
    <property type="match status" value="1"/>
</dbReference>
<keyword evidence="8 9" id="KW-0472">Membrane</keyword>
<feature type="active site" evidence="9">
    <location>
        <position position="180"/>
    </location>
</feature>
<comment type="catalytic activity">
    <reaction evidence="9 10">
        <text>Release of signal peptides from bacterial membrane prolipoproteins. Hydrolyzes -Xaa-Yaa-Zaa-|-(S,diacylglyceryl)Cys-, in which Xaa is hydrophobic (preferably Leu), and Yaa (Ala or Ser) and Zaa (Gly or Ala) have small, neutral side chains.</text>
        <dbReference type="EC" id="3.4.23.36"/>
    </reaction>
</comment>
<dbReference type="NCBIfam" id="TIGR00077">
    <property type="entry name" value="lspA"/>
    <property type="match status" value="1"/>
</dbReference>
<feature type="transmembrane region" description="Helical" evidence="9">
    <location>
        <begin position="107"/>
        <end position="126"/>
    </location>
</feature>
<dbReference type="UniPathway" id="UPA00665"/>
<evidence type="ECO:0000256" key="2">
    <source>
        <dbReference type="ARBA" id="ARBA00022475"/>
    </source>
</evidence>
<sequence length="230" mass="24289">MQAEAGASLNAAAAPSAGRDETSSDSGADATPPRPTTDETAEQPSRSNRLIAVLIGIAVVTYAIDQLSKAWVVANLQMGEPHPIVGEFFQLRRAANPGAAFSIATNATWLLTIIAIVVIGCTIWAARKLRSRGWAAALGLLIGGALGNLTDRFFRAPGGGKGHVVDMFQLPNWPIFNVADVWIVSAAVLICLLAFRGIGIDGTRVSDDKDKDTDEHATRSEAARADDAER</sequence>
<dbReference type="OrthoDB" id="4308908at2"/>
<accession>A0A542XAD3</accession>
<feature type="region of interest" description="Disordered" evidence="12">
    <location>
        <begin position="206"/>
        <end position="230"/>
    </location>
</feature>
<keyword evidence="6 9" id="KW-0378">Hydrolase</keyword>
<feature type="transmembrane region" description="Helical" evidence="9">
    <location>
        <begin position="50"/>
        <end position="68"/>
    </location>
</feature>
<dbReference type="InterPro" id="IPR001872">
    <property type="entry name" value="Peptidase_A8"/>
</dbReference>
<evidence type="ECO:0000256" key="9">
    <source>
        <dbReference type="HAMAP-Rule" id="MF_00161"/>
    </source>
</evidence>
<keyword evidence="7 9" id="KW-1133">Transmembrane helix</keyword>
<keyword evidence="3 9" id="KW-0645">Protease</keyword>
<keyword evidence="5 9" id="KW-0064">Aspartyl protease</keyword>
<protein>
    <recommendedName>
        <fullName evidence="9">Lipoprotein signal peptidase</fullName>
        <ecNumber evidence="9">3.4.23.36</ecNumber>
    </recommendedName>
    <alternativeName>
        <fullName evidence="9">Prolipoprotein signal peptidase</fullName>
    </alternativeName>
    <alternativeName>
        <fullName evidence="9">Signal peptidase II</fullName>
        <shortName evidence="9">SPase II</shortName>
    </alternativeName>
</protein>
<dbReference type="RefSeq" id="WP_142004883.1">
    <property type="nucleotide sequence ID" value="NZ_CAJTBP010000001.1"/>
</dbReference>
<dbReference type="EMBL" id="VFOK01000001">
    <property type="protein sequence ID" value="TQL32803.1"/>
    <property type="molecule type" value="Genomic_DNA"/>
</dbReference>
<evidence type="ECO:0000313" key="13">
    <source>
        <dbReference type="EMBL" id="TQL32803.1"/>
    </source>
</evidence>
<comment type="function">
    <text evidence="9 10">This protein specifically catalyzes the removal of signal peptides from prolipoproteins.</text>
</comment>
<keyword evidence="2 9" id="KW-1003">Cell membrane</keyword>
<evidence type="ECO:0000256" key="10">
    <source>
        <dbReference type="RuleBase" id="RU000594"/>
    </source>
</evidence>
<evidence type="ECO:0000256" key="11">
    <source>
        <dbReference type="RuleBase" id="RU004181"/>
    </source>
</evidence>
<evidence type="ECO:0000256" key="6">
    <source>
        <dbReference type="ARBA" id="ARBA00022801"/>
    </source>
</evidence>
<evidence type="ECO:0000256" key="1">
    <source>
        <dbReference type="ARBA" id="ARBA00006139"/>
    </source>
</evidence>
<evidence type="ECO:0000256" key="5">
    <source>
        <dbReference type="ARBA" id="ARBA00022750"/>
    </source>
</evidence>